<dbReference type="Pfam" id="PF00496">
    <property type="entry name" value="SBP_bac_5"/>
    <property type="match status" value="1"/>
</dbReference>
<evidence type="ECO:0000256" key="3">
    <source>
        <dbReference type="ARBA" id="ARBA00022448"/>
    </source>
</evidence>
<comment type="subcellular location">
    <subcellularLocation>
        <location evidence="1">Periplasm</location>
    </subcellularLocation>
</comment>
<dbReference type="EMBL" id="FNZQ01000001">
    <property type="protein sequence ID" value="SEK45595.1"/>
    <property type="molecule type" value="Genomic_DNA"/>
</dbReference>
<dbReference type="AlphaFoldDB" id="A0A1H7HBR3"/>
<reference evidence="7 8" key="1">
    <citation type="submission" date="2016-10" db="EMBL/GenBank/DDBJ databases">
        <authorList>
            <person name="de Groot N.N."/>
        </authorList>
    </citation>
    <scope>NUCLEOTIDE SEQUENCE [LARGE SCALE GENOMIC DNA]</scope>
    <source>
        <strain evidence="7 8">DSM 14858</strain>
    </source>
</reference>
<dbReference type="PANTHER" id="PTHR30290">
    <property type="entry name" value="PERIPLASMIC BINDING COMPONENT OF ABC TRANSPORTER"/>
    <property type="match status" value="1"/>
</dbReference>
<protein>
    <submittedName>
        <fullName evidence="7">Peptide/nickel transport system substrate-binding protein</fullName>
    </submittedName>
</protein>
<evidence type="ECO:0000256" key="4">
    <source>
        <dbReference type="ARBA" id="ARBA00022729"/>
    </source>
</evidence>
<dbReference type="GO" id="GO:0043190">
    <property type="term" value="C:ATP-binding cassette (ABC) transporter complex"/>
    <property type="evidence" value="ECO:0007669"/>
    <property type="project" value="InterPro"/>
</dbReference>
<dbReference type="GO" id="GO:1904680">
    <property type="term" value="F:peptide transmembrane transporter activity"/>
    <property type="evidence" value="ECO:0007669"/>
    <property type="project" value="TreeGrafter"/>
</dbReference>
<dbReference type="Gene3D" id="3.40.190.10">
    <property type="entry name" value="Periplasmic binding protein-like II"/>
    <property type="match status" value="1"/>
</dbReference>
<evidence type="ECO:0000313" key="7">
    <source>
        <dbReference type="EMBL" id="SEK45595.1"/>
    </source>
</evidence>
<feature type="signal peptide" evidence="5">
    <location>
        <begin position="1"/>
        <end position="18"/>
    </location>
</feature>
<dbReference type="GO" id="GO:0030288">
    <property type="term" value="C:outer membrane-bounded periplasmic space"/>
    <property type="evidence" value="ECO:0007669"/>
    <property type="project" value="UniProtKB-ARBA"/>
</dbReference>
<name>A0A1H7HBR3_9RHOB</name>
<evidence type="ECO:0000259" key="6">
    <source>
        <dbReference type="Pfam" id="PF00496"/>
    </source>
</evidence>
<dbReference type="InterPro" id="IPR000914">
    <property type="entry name" value="SBP_5_dom"/>
</dbReference>
<keyword evidence="3" id="KW-0813">Transport</keyword>
<dbReference type="Gene3D" id="3.90.76.10">
    <property type="entry name" value="Dipeptide-binding Protein, Domain 1"/>
    <property type="match status" value="1"/>
</dbReference>
<dbReference type="InterPro" id="IPR039424">
    <property type="entry name" value="SBP_5"/>
</dbReference>
<comment type="similarity">
    <text evidence="2">Belongs to the bacterial solute-binding protein 5 family.</text>
</comment>
<accession>A0A1H7HBR3</accession>
<evidence type="ECO:0000256" key="2">
    <source>
        <dbReference type="ARBA" id="ARBA00005695"/>
    </source>
</evidence>
<evidence type="ECO:0000256" key="1">
    <source>
        <dbReference type="ARBA" id="ARBA00004418"/>
    </source>
</evidence>
<dbReference type="SUPFAM" id="SSF53850">
    <property type="entry name" value="Periplasmic binding protein-like II"/>
    <property type="match status" value="1"/>
</dbReference>
<feature type="chain" id="PRO_5011662777" evidence="5">
    <location>
        <begin position="19"/>
        <end position="517"/>
    </location>
</feature>
<gene>
    <name evidence="7" type="ORF">SAMN04488526_0615</name>
</gene>
<dbReference type="RefSeq" id="WP_092761129.1">
    <property type="nucleotide sequence ID" value="NZ_FNZQ01000001.1"/>
</dbReference>
<keyword evidence="4 5" id="KW-0732">Signal</keyword>
<evidence type="ECO:0000256" key="5">
    <source>
        <dbReference type="SAM" id="SignalP"/>
    </source>
</evidence>
<dbReference type="Proteomes" id="UP000199283">
    <property type="component" value="Unassembled WGS sequence"/>
</dbReference>
<dbReference type="InterPro" id="IPR030678">
    <property type="entry name" value="Peptide/Ni-bd"/>
</dbReference>
<dbReference type="STRING" id="188906.SAMN04488526_0615"/>
<evidence type="ECO:0000313" key="8">
    <source>
        <dbReference type="Proteomes" id="UP000199283"/>
    </source>
</evidence>
<proteinExistence type="inferred from homology"/>
<dbReference type="PIRSF" id="PIRSF002741">
    <property type="entry name" value="MppA"/>
    <property type="match status" value="1"/>
</dbReference>
<dbReference type="GO" id="GO:0015833">
    <property type="term" value="P:peptide transport"/>
    <property type="evidence" value="ECO:0007669"/>
    <property type="project" value="TreeGrafter"/>
</dbReference>
<dbReference type="Gene3D" id="3.10.105.10">
    <property type="entry name" value="Dipeptide-binding Protein, Domain 3"/>
    <property type="match status" value="1"/>
</dbReference>
<organism evidence="7 8">
    <name type="scientific">Jannaschia helgolandensis</name>
    <dbReference type="NCBI Taxonomy" id="188906"/>
    <lineage>
        <taxon>Bacteria</taxon>
        <taxon>Pseudomonadati</taxon>
        <taxon>Pseudomonadota</taxon>
        <taxon>Alphaproteobacteria</taxon>
        <taxon>Rhodobacterales</taxon>
        <taxon>Roseobacteraceae</taxon>
        <taxon>Jannaschia</taxon>
    </lineage>
</organism>
<dbReference type="CDD" id="cd08498">
    <property type="entry name" value="PBP2_NikA_DppA_OppA_like_2"/>
    <property type="match status" value="1"/>
</dbReference>
<keyword evidence="8" id="KW-1185">Reference proteome</keyword>
<dbReference type="OrthoDB" id="9803988at2"/>
<dbReference type="PANTHER" id="PTHR30290:SF9">
    <property type="entry name" value="OLIGOPEPTIDE-BINDING PROTEIN APPA"/>
    <property type="match status" value="1"/>
</dbReference>
<feature type="domain" description="Solute-binding protein family 5" evidence="6">
    <location>
        <begin position="61"/>
        <end position="427"/>
    </location>
</feature>
<sequence length="517" mass="56821">MKTILTAALLAVALPAGAAELRFATTSDPTTLDPNAGNSAPVFSLLINVYEGLVRRDRDMKLEPSLATAWEPIGAGEGWRFTLREGVTFHGGQDFTAEDVIFSYERGSAPESDTSSWFAGVERVEAVDDYTVEFYTTEPNPIFPDSIANWMMLDKGWAEENDAALPSIEQGNFATLNTNGTGPYMVTERQPGLKTTLVAFDGWWDDDIGNVTEAVYQPVQNSATAVAALLSGELDLIEPVPIQDAARIEQSDGVDVIRGIEARVIMLGFPHDAENLIAGGEEGNPFKDVRVRQAVAHAINIPAILQTVMRGSAEQATQLIGPGLRGYSENIAPGTYDPDLARQLLAEAGYPDGFAFSLKCTNDRYLNDEAVCTAINAMLAQVGLKPLYESMPVANYWTTLRAEDHDMYLLGWSPGTFDAEHPLRFLVATPNEETKMGSWNFGGFSNARIDELMPMIQSEIDEPKRQAMLDEANRIMADEQAYVPLYIQPLVWGVKEGVEVVQRPDNFLVLRWMNVPE</sequence>